<dbReference type="Proteomes" id="UP001202134">
    <property type="component" value="Unassembled WGS sequence"/>
</dbReference>
<dbReference type="PANTHER" id="PTHR43479:SF11">
    <property type="entry name" value="ACREF_ENVCD OPERON REPRESSOR-RELATED"/>
    <property type="match status" value="1"/>
</dbReference>
<dbReference type="InterPro" id="IPR009057">
    <property type="entry name" value="Homeodomain-like_sf"/>
</dbReference>
<evidence type="ECO:0000313" key="5">
    <source>
        <dbReference type="Proteomes" id="UP001202134"/>
    </source>
</evidence>
<dbReference type="PROSITE" id="PS50977">
    <property type="entry name" value="HTH_TETR_2"/>
    <property type="match status" value="1"/>
</dbReference>
<name>A0ABT0KLC2_9GAMM</name>
<sequence>MSAIDLRPKQKRSQVTHDKFLQSLQDALKVKYFEHISIKELAEGAGVSVGTFYRRFENKEALLPLLYDAFGKELGQWIEEMEAIECDTLEERVISLCESTYTFLDDRKSVFRTIHLNARLHPDTMFANPTLDRNEAYSRLSHLLLQSVDSNEAANITSIKQQAADMAIYMMINGLLDKILYPNLTPAIACSMTQMQFVQQLPKMLLNYLQPIVNPG</sequence>
<proteinExistence type="predicted"/>
<dbReference type="InterPro" id="IPR050624">
    <property type="entry name" value="HTH-type_Tx_Regulator"/>
</dbReference>
<feature type="domain" description="HTH tetR-type" evidence="3">
    <location>
        <begin position="14"/>
        <end position="74"/>
    </location>
</feature>
<dbReference type="Gene3D" id="1.10.357.10">
    <property type="entry name" value="Tetracycline Repressor, domain 2"/>
    <property type="match status" value="1"/>
</dbReference>
<comment type="caution">
    <text evidence="4">The sequence shown here is derived from an EMBL/GenBank/DDBJ whole genome shotgun (WGS) entry which is preliminary data.</text>
</comment>
<evidence type="ECO:0000256" key="1">
    <source>
        <dbReference type="ARBA" id="ARBA00023125"/>
    </source>
</evidence>
<feature type="DNA-binding region" description="H-T-H motif" evidence="2">
    <location>
        <begin position="37"/>
        <end position="56"/>
    </location>
</feature>
<accession>A0ABT0KLC2</accession>
<dbReference type="InterPro" id="IPR001647">
    <property type="entry name" value="HTH_TetR"/>
</dbReference>
<evidence type="ECO:0000256" key="2">
    <source>
        <dbReference type="PROSITE-ProRule" id="PRU00335"/>
    </source>
</evidence>
<keyword evidence="5" id="KW-1185">Reference proteome</keyword>
<dbReference type="PANTHER" id="PTHR43479">
    <property type="entry name" value="ACREF/ENVCD OPERON REPRESSOR-RELATED"/>
    <property type="match status" value="1"/>
</dbReference>
<evidence type="ECO:0000259" key="3">
    <source>
        <dbReference type="PROSITE" id="PS50977"/>
    </source>
</evidence>
<gene>
    <name evidence="4" type="ORF">L2737_03405</name>
</gene>
<organism evidence="4 5">
    <name type="scientific">Shewanella electrodiphila</name>
    <dbReference type="NCBI Taxonomy" id="934143"/>
    <lineage>
        <taxon>Bacteria</taxon>
        <taxon>Pseudomonadati</taxon>
        <taxon>Pseudomonadota</taxon>
        <taxon>Gammaproteobacteria</taxon>
        <taxon>Alteromonadales</taxon>
        <taxon>Shewanellaceae</taxon>
        <taxon>Shewanella</taxon>
    </lineage>
</organism>
<dbReference type="EMBL" id="JAKIKU010000001">
    <property type="protein sequence ID" value="MCL1044381.1"/>
    <property type="molecule type" value="Genomic_DNA"/>
</dbReference>
<evidence type="ECO:0000313" key="4">
    <source>
        <dbReference type="EMBL" id="MCL1044381.1"/>
    </source>
</evidence>
<dbReference type="Pfam" id="PF00440">
    <property type="entry name" value="TetR_N"/>
    <property type="match status" value="1"/>
</dbReference>
<reference evidence="4 5" key="1">
    <citation type="submission" date="2022-01" db="EMBL/GenBank/DDBJ databases">
        <title>Whole genome-based taxonomy of the Shewanellaceae.</title>
        <authorList>
            <person name="Martin-Rodriguez A.J."/>
        </authorList>
    </citation>
    <scope>NUCLEOTIDE SEQUENCE [LARGE SCALE GENOMIC DNA]</scope>
    <source>
        <strain evidence="4 5">DSM 24955</strain>
    </source>
</reference>
<keyword evidence="1 2" id="KW-0238">DNA-binding</keyword>
<dbReference type="SUPFAM" id="SSF46689">
    <property type="entry name" value="Homeodomain-like"/>
    <property type="match status" value="1"/>
</dbReference>
<protein>
    <submittedName>
        <fullName evidence="4">TetR/AcrR family transcriptional regulator</fullName>
    </submittedName>
</protein>
<dbReference type="RefSeq" id="WP_248954779.1">
    <property type="nucleotide sequence ID" value="NZ_JAKIKU010000001.1"/>
</dbReference>